<dbReference type="Pfam" id="PF08621">
    <property type="entry name" value="RPAP1_N"/>
    <property type="match status" value="1"/>
</dbReference>
<organism evidence="5 6">
    <name type="scientific">Coemansia guatemalensis</name>
    <dbReference type="NCBI Taxonomy" id="2761395"/>
    <lineage>
        <taxon>Eukaryota</taxon>
        <taxon>Fungi</taxon>
        <taxon>Fungi incertae sedis</taxon>
        <taxon>Zoopagomycota</taxon>
        <taxon>Kickxellomycotina</taxon>
        <taxon>Kickxellomycetes</taxon>
        <taxon>Kickxellales</taxon>
        <taxon>Kickxellaceae</taxon>
        <taxon>Coemansia</taxon>
    </lineage>
</organism>
<feature type="compositionally biased region" description="Polar residues" evidence="2">
    <location>
        <begin position="144"/>
        <end position="167"/>
    </location>
</feature>
<feature type="compositionally biased region" description="Polar residues" evidence="2">
    <location>
        <begin position="286"/>
        <end position="295"/>
    </location>
</feature>
<feature type="compositionally biased region" description="Polar residues" evidence="2">
    <location>
        <begin position="317"/>
        <end position="327"/>
    </location>
</feature>
<feature type="region of interest" description="Disordered" evidence="2">
    <location>
        <begin position="31"/>
        <end position="87"/>
    </location>
</feature>
<name>A0A9W8LTQ2_9FUNG</name>
<evidence type="ECO:0000313" key="5">
    <source>
        <dbReference type="EMBL" id="KAJ2808362.1"/>
    </source>
</evidence>
<feature type="domain" description="RPAP1 N-terminal" evidence="4">
    <location>
        <begin position="240"/>
        <end position="281"/>
    </location>
</feature>
<feature type="region of interest" description="Disordered" evidence="2">
    <location>
        <begin position="286"/>
        <end position="356"/>
    </location>
</feature>
<dbReference type="Proteomes" id="UP001140094">
    <property type="component" value="Unassembled WGS sequence"/>
</dbReference>
<evidence type="ECO:0000256" key="1">
    <source>
        <dbReference type="ARBA" id="ARBA00009953"/>
    </source>
</evidence>
<comment type="caution">
    <text evidence="5">The sequence shown here is derived from an EMBL/GenBank/DDBJ whole genome shotgun (WGS) entry which is preliminary data.</text>
</comment>
<dbReference type="EMBL" id="JANBUO010000053">
    <property type="protein sequence ID" value="KAJ2808362.1"/>
    <property type="molecule type" value="Genomic_DNA"/>
</dbReference>
<protein>
    <recommendedName>
        <fullName evidence="7">RNA polymerase II-associated protein 1 N-terminal domain-containing protein</fullName>
    </recommendedName>
</protein>
<feature type="compositionally biased region" description="Polar residues" evidence="2">
    <location>
        <begin position="213"/>
        <end position="226"/>
    </location>
</feature>
<dbReference type="GO" id="GO:0006366">
    <property type="term" value="P:transcription by RNA polymerase II"/>
    <property type="evidence" value="ECO:0007669"/>
    <property type="project" value="InterPro"/>
</dbReference>
<reference evidence="5" key="1">
    <citation type="submission" date="2022-07" db="EMBL/GenBank/DDBJ databases">
        <title>Phylogenomic reconstructions and comparative analyses of Kickxellomycotina fungi.</title>
        <authorList>
            <person name="Reynolds N.K."/>
            <person name="Stajich J.E."/>
            <person name="Barry K."/>
            <person name="Grigoriev I.V."/>
            <person name="Crous P."/>
            <person name="Smith M.E."/>
        </authorList>
    </citation>
    <scope>NUCLEOTIDE SEQUENCE</scope>
    <source>
        <strain evidence="5">NRRL 1565</strain>
    </source>
</reference>
<dbReference type="InterPro" id="IPR013930">
    <property type="entry name" value="RPAP1_N"/>
</dbReference>
<keyword evidence="6" id="KW-1185">Reference proteome</keyword>
<evidence type="ECO:0000313" key="6">
    <source>
        <dbReference type="Proteomes" id="UP001140094"/>
    </source>
</evidence>
<dbReference type="InterPro" id="IPR039913">
    <property type="entry name" value="RPAP1/Rba50"/>
</dbReference>
<feature type="compositionally biased region" description="Basic and acidic residues" evidence="2">
    <location>
        <begin position="227"/>
        <end position="248"/>
    </location>
</feature>
<gene>
    <name evidence="5" type="ORF">H4R20_000911</name>
</gene>
<evidence type="ECO:0000259" key="4">
    <source>
        <dbReference type="Pfam" id="PF08621"/>
    </source>
</evidence>
<evidence type="ECO:0000259" key="3">
    <source>
        <dbReference type="Pfam" id="PF08620"/>
    </source>
</evidence>
<dbReference type="AlphaFoldDB" id="A0A9W8LTQ2"/>
<dbReference type="InterPro" id="IPR013929">
    <property type="entry name" value="RPAP1_C"/>
</dbReference>
<evidence type="ECO:0000256" key="2">
    <source>
        <dbReference type="SAM" id="MobiDB-lite"/>
    </source>
</evidence>
<feature type="region of interest" description="Disordered" evidence="2">
    <location>
        <begin position="106"/>
        <end position="248"/>
    </location>
</feature>
<comment type="similarity">
    <text evidence="1">Belongs to the RPAP1 family.</text>
</comment>
<dbReference type="PANTHER" id="PTHR21483">
    <property type="entry name" value="RNA POLYMERASE II-ASSOCIATED PROTEIN 1"/>
    <property type="match status" value="1"/>
</dbReference>
<dbReference type="Pfam" id="PF08620">
    <property type="entry name" value="RPAP1_C"/>
    <property type="match status" value="1"/>
</dbReference>
<dbReference type="PANTHER" id="PTHR21483:SF18">
    <property type="entry name" value="RNA POLYMERASE II-ASSOCIATED PROTEIN 1"/>
    <property type="match status" value="1"/>
</dbReference>
<evidence type="ECO:0008006" key="7">
    <source>
        <dbReference type="Google" id="ProtNLM"/>
    </source>
</evidence>
<feature type="domain" description="RPAP1 C-terminal" evidence="3">
    <location>
        <begin position="432"/>
        <end position="497"/>
    </location>
</feature>
<proteinExistence type="inferred from homology"/>
<dbReference type="OrthoDB" id="348201at2759"/>
<accession>A0A9W8LTQ2</accession>
<sequence>MSSSDDVYDQRNLRRFAFALDDEGDLESMQEEFFKSKSKPAAQVVRHAQPPGIARVSQDEESGASKTSAKQKDDTITGNTGKVSDGNILDFAKRMAEAINEFEVKERVADQPSTGSAPAKDALPLGKPKKMSLFAQRRLAKQKPGNNLDASTSTDTAEHATTNSQHPGSIATFLPKLMAPVPEHTVTEPVQPPQQKPRDSGFPDIPVDVSGYSHLQKTQDGSSSSMDTREKGYWEKVRDQISQENENRLKGMTDEEILEAQNEIRSIISDKSIQDLLRRRLNANTDSAQELSAASDSKKTSKHVSFAAEVPDPEENPASNVDATSTSNPPPPPPAEWVDANDAPTATDRSKYFDVDDNTIGNDGDFYAHMKRKQFPSEVVEEAQLAWMLGHRQAKSPMEQAISKNKSQEARALAEETKNEGGELLQKRASRIRFDFDGQILAEEDADIPQSIGLHHHGEEPDKPGYTIPELLHLSRSTVPSQRAAAMSTLGCIIHNINVGAWDLADTVVVYTGLLDWQAELYFAEGIADTNKTGRAQATVALWMWVVEMARYKALVRLTVDGYAEASSNPLPGAEVPLLPKPVTAKGVLVERTFKAFDTMLDSKLMDAMYDNVHFSLLPEQQLTMLADCIKSFMDISQEFNERIKAHAKLLVLLQNKFPYLMSKQ</sequence>